<dbReference type="Gene3D" id="3.40.50.1000">
    <property type="entry name" value="HAD superfamily/HAD-like"/>
    <property type="match status" value="1"/>
</dbReference>
<dbReference type="Proteomes" id="UP000218418">
    <property type="component" value="Chromosome"/>
</dbReference>
<keyword evidence="2" id="KW-0378">Hydrolase</keyword>
<evidence type="ECO:0000313" key="4">
    <source>
        <dbReference type="EMBL" id="BAY80765.1"/>
    </source>
</evidence>
<dbReference type="Pfam" id="PF13419">
    <property type="entry name" value="HAD_2"/>
    <property type="match status" value="1"/>
</dbReference>
<reference evidence="4 5" key="1">
    <citation type="submission" date="2017-06" db="EMBL/GenBank/DDBJ databases">
        <title>Genome sequencing of cyanobaciteial culture collection at National Institute for Environmental Studies (NIES).</title>
        <authorList>
            <person name="Hirose Y."/>
            <person name="Shimura Y."/>
            <person name="Fujisawa T."/>
            <person name="Nakamura Y."/>
            <person name="Kawachi M."/>
        </authorList>
    </citation>
    <scope>NUCLEOTIDE SEQUENCE [LARGE SCALE GENOMIC DNA]</scope>
    <source>
        <strain evidence="4 5">NIES-267</strain>
    </source>
</reference>
<keyword evidence="5" id="KW-1185">Reference proteome</keyword>
<protein>
    <recommendedName>
        <fullName evidence="6">HAD family hydrolase</fullName>
    </recommendedName>
</protein>
<dbReference type="SUPFAM" id="SSF56784">
    <property type="entry name" value="HAD-like"/>
    <property type="match status" value="1"/>
</dbReference>
<name>A0A1Z4LHP4_9CYAN</name>
<dbReference type="InterPro" id="IPR006439">
    <property type="entry name" value="HAD-SF_hydro_IA"/>
</dbReference>
<dbReference type="InterPro" id="IPR041492">
    <property type="entry name" value="HAD_2"/>
</dbReference>
<dbReference type="InterPro" id="IPR036412">
    <property type="entry name" value="HAD-like_sf"/>
</dbReference>
<evidence type="ECO:0000256" key="3">
    <source>
        <dbReference type="ARBA" id="ARBA00022842"/>
    </source>
</evidence>
<dbReference type="AlphaFoldDB" id="A0A1Z4LHP4"/>
<dbReference type="EMBL" id="AP018227">
    <property type="protein sequence ID" value="BAY80765.1"/>
    <property type="molecule type" value="Genomic_DNA"/>
</dbReference>
<evidence type="ECO:0008006" key="6">
    <source>
        <dbReference type="Google" id="ProtNLM"/>
    </source>
</evidence>
<proteinExistence type="predicted"/>
<accession>A0A1Z4LHP4</accession>
<dbReference type="GO" id="GO:0016787">
    <property type="term" value="F:hydrolase activity"/>
    <property type="evidence" value="ECO:0007669"/>
    <property type="project" value="UniProtKB-KW"/>
</dbReference>
<dbReference type="GO" id="GO:0044281">
    <property type="term" value="P:small molecule metabolic process"/>
    <property type="evidence" value="ECO:0007669"/>
    <property type="project" value="UniProtKB-ARBA"/>
</dbReference>
<gene>
    <name evidence="4" type="ORF">NIES267_02300</name>
</gene>
<sequence>MSFIEKFDVLLLDVGHTFMFEGYRFSPKEDFAATYRSLNGDLLADELVNNIIFTVSRRIKADGKKPDFYERLPPVISYLQKHPQANNLPANELNLLEQVFANHEVGVISQGYVEVLHKLRKTHHLGIISNIWSTKDIFLKEFDRVGIRNLFEIIVFSSDFGWIKPSTKLFNQAIENFDVEREKIVYIGDHIMRDVGGAKTAGISTVWINRRGKQLNETMTIPDLIIKDLQELI</sequence>
<dbReference type="PANTHER" id="PTHR46470">
    <property type="entry name" value="N-ACYLNEURAMINATE-9-PHOSPHATASE"/>
    <property type="match status" value="1"/>
</dbReference>
<keyword evidence="3" id="KW-0460">Magnesium</keyword>
<organism evidence="4 5">
    <name type="scientific">Calothrix parasitica NIES-267</name>
    <dbReference type="NCBI Taxonomy" id="1973488"/>
    <lineage>
        <taxon>Bacteria</taxon>
        <taxon>Bacillati</taxon>
        <taxon>Cyanobacteriota</taxon>
        <taxon>Cyanophyceae</taxon>
        <taxon>Nostocales</taxon>
        <taxon>Calotrichaceae</taxon>
        <taxon>Calothrix</taxon>
    </lineage>
</organism>
<evidence type="ECO:0000256" key="2">
    <source>
        <dbReference type="ARBA" id="ARBA00022801"/>
    </source>
</evidence>
<dbReference type="InterPro" id="IPR023214">
    <property type="entry name" value="HAD_sf"/>
</dbReference>
<dbReference type="Gene3D" id="1.20.120.710">
    <property type="entry name" value="Haloacid dehalogenase hydrolase-like domain"/>
    <property type="match status" value="1"/>
</dbReference>
<comment type="cofactor">
    <cofactor evidence="1">
        <name>Mg(2+)</name>
        <dbReference type="ChEBI" id="CHEBI:18420"/>
    </cofactor>
</comment>
<evidence type="ECO:0000313" key="5">
    <source>
        <dbReference type="Proteomes" id="UP000218418"/>
    </source>
</evidence>
<dbReference type="InterPro" id="IPR051400">
    <property type="entry name" value="HAD-like_hydrolase"/>
</dbReference>
<dbReference type="OrthoDB" id="9809962at2"/>
<dbReference type="NCBIfam" id="TIGR01549">
    <property type="entry name" value="HAD-SF-IA-v1"/>
    <property type="match status" value="1"/>
</dbReference>
<evidence type="ECO:0000256" key="1">
    <source>
        <dbReference type="ARBA" id="ARBA00001946"/>
    </source>
</evidence>